<evidence type="ECO:0000256" key="9">
    <source>
        <dbReference type="HAMAP-Rule" id="MF_01917"/>
    </source>
</evidence>
<dbReference type="InterPro" id="IPR030872">
    <property type="entry name" value="Cardiolipin_synth_ClsB"/>
</dbReference>
<evidence type="ECO:0000256" key="1">
    <source>
        <dbReference type="ARBA" id="ARBA00022475"/>
    </source>
</evidence>
<dbReference type="Proteomes" id="UP000430120">
    <property type="component" value="Unassembled WGS sequence"/>
</dbReference>
<evidence type="ECO:0000259" key="10">
    <source>
        <dbReference type="PROSITE" id="PS50035"/>
    </source>
</evidence>
<protein>
    <recommendedName>
        <fullName evidence="9">Cardiolipin synthase B</fullName>
        <shortName evidence="9">CL synthase</shortName>
        <ecNumber evidence="9">2.7.8.-</ecNumber>
    </recommendedName>
</protein>
<gene>
    <name evidence="9 11" type="primary">clsB</name>
    <name evidence="11" type="ORF">F7Q92_18360</name>
</gene>
<evidence type="ECO:0000256" key="4">
    <source>
        <dbReference type="ARBA" id="ARBA00022737"/>
    </source>
</evidence>
<dbReference type="AlphaFoldDB" id="A0A643F8N1"/>
<dbReference type="EC" id="2.7.8.-" evidence="9"/>
<comment type="similarity">
    <text evidence="9">Belongs to the phospholipase D family. Cardiolipin synthase subfamily. ClsB sub-subfamily.</text>
</comment>
<keyword evidence="2 9" id="KW-0444">Lipid biosynthesis</keyword>
<dbReference type="PIRSF" id="PIRSF000850">
    <property type="entry name" value="Phospholipase_D_PSS"/>
    <property type="match status" value="1"/>
</dbReference>
<dbReference type="SMART" id="SM00155">
    <property type="entry name" value="PLDc"/>
    <property type="match status" value="2"/>
</dbReference>
<evidence type="ECO:0000256" key="8">
    <source>
        <dbReference type="ARBA" id="ARBA00023264"/>
    </source>
</evidence>
<feature type="active site" evidence="9">
    <location>
        <position position="137"/>
    </location>
</feature>
<proteinExistence type="inferred from homology"/>
<dbReference type="InterPro" id="IPR025202">
    <property type="entry name" value="PLD-like_dom"/>
</dbReference>
<name>A0A643F8N1_IDEDE</name>
<comment type="function">
    <text evidence="9">Catalyzes the phosphatidyl group transfer from one phosphatidylglycerol molecule to another to form cardiolipin (CL) (diphosphatidylglycerol) and glycerol.</text>
</comment>
<dbReference type="Pfam" id="PF13091">
    <property type="entry name" value="PLDc_2"/>
    <property type="match status" value="2"/>
</dbReference>
<comment type="catalytic activity">
    <reaction evidence="9">
        <text>2 a 1,2-diacyl-sn-glycero-3-phospho-(1'-sn-glycerol) = a cardiolipin + glycerol</text>
        <dbReference type="Rhea" id="RHEA:31451"/>
        <dbReference type="ChEBI" id="CHEBI:17754"/>
        <dbReference type="ChEBI" id="CHEBI:62237"/>
        <dbReference type="ChEBI" id="CHEBI:64716"/>
    </reaction>
</comment>
<comment type="subcellular location">
    <subcellularLocation>
        <location evidence="9">Cell membrane</location>
        <topology evidence="9">Peripheral membrane protein</topology>
    </subcellularLocation>
</comment>
<feature type="active site" evidence="9">
    <location>
        <position position="347"/>
    </location>
</feature>
<dbReference type="NCBIfam" id="NF008427">
    <property type="entry name" value="PRK11263.1"/>
    <property type="match status" value="1"/>
</dbReference>
<dbReference type="Gene3D" id="3.30.870.10">
    <property type="entry name" value="Endonuclease Chain A"/>
    <property type="match status" value="2"/>
</dbReference>
<accession>A0A643F8N1</accession>
<keyword evidence="1 9" id="KW-1003">Cell membrane</keyword>
<dbReference type="PROSITE" id="PS50035">
    <property type="entry name" value="PLD"/>
    <property type="match status" value="2"/>
</dbReference>
<evidence type="ECO:0000313" key="11">
    <source>
        <dbReference type="EMBL" id="KAB0575756.1"/>
    </source>
</evidence>
<dbReference type="SUPFAM" id="SSF56024">
    <property type="entry name" value="Phospholipase D/nuclease"/>
    <property type="match status" value="2"/>
</dbReference>
<evidence type="ECO:0000256" key="7">
    <source>
        <dbReference type="ARBA" id="ARBA00023209"/>
    </source>
</evidence>
<keyword evidence="12" id="KW-1185">Reference proteome</keyword>
<evidence type="ECO:0000256" key="3">
    <source>
        <dbReference type="ARBA" id="ARBA00022679"/>
    </source>
</evidence>
<evidence type="ECO:0000256" key="6">
    <source>
        <dbReference type="ARBA" id="ARBA00023136"/>
    </source>
</evidence>
<reference evidence="11 12" key="1">
    <citation type="submission" date="2019-09" db="EMBL/GenBank/DDBJ databases">
        <title>Draft genome sequences of 48 bacterial type strains from the CCUG.</title>
        <authorList>
            <person name="Tunovic T."/>
            <person name="Pineiro-Iglesias B."/>
            <person name="Unosson C."/>
            <person name="Inganas E."/>
            <person name="Ohlen M."/>
            <person name="Cardew S."/>
            <person name="Jensie-Markopoulos S."/>
            <person name="Salva-Serra F."/>
            <person name="Jaen-Luchoro D."/>
            <person name="Karlsson R."/>
            <person name="Svensson-Stadler L."/>
            <person name="Chun J."/>
            <person name="Moore E."/>
        </authorList>
    </citation>
    <scope>NUCLEOTIDE SEQUENCE [LARGE SCALE GENOMIC DNA]</scope>
    <source>
        <strain evidence="11 12">CCUG 30977</strain>
    </source>
</reference>
<feature type="active site" evidence="9">
    <location>
        <position position="342"/>
    </location>
</feature>
<feature type="active site" evidence="9">
    <location>
        <position position="340"/>
    </location>
</feature>
<organism evidence="11 12">
    <name type="scientific">Ideonella dechloratans</name>
    <dbReference type="NCBI Taxonomy" id="36863"/>
    <lineage>
        <taxon>Bacteria</taxon>
        <taxon>Pseudomonadati</taxon>
        <taxon>Pseudomonadota</taxon>
        <taxon>Betaproteobacteria</taxon>
        <taxon>Burkholderiales</taxon>
        <taxon>Sphaerotilaceae</taxon>
        <taxon>Ideonella</taxon>
    </lineage>
</organism>
<dbReference type="GO" id="GO:0005886">
    <property type="term" value="C:plasma membrane"/>
    <property type="evidence" value="ECO:0007669"/>
    <property type="project" value="UniProtKB-SubCell"/>
</dbReference>
<comment type="caution">
    <text evidence="11">The sequence shown here is derived from an EMBL/GenBank/DDBJ whole genome shotgun (WGS) entry which is preliminary data.</text>
</comment>
<feature type="domain" description="PLD phosphodiesterase" evidence="10">
    <location>
        <begin position="130"/>
        <end position="157"/>
    </location>
</feature>
<dbReference type="GO" id="GO:0032049">
    <property type="term" value="P:cardiolipin biosynthetic process"/>
    <property type="evidence" value="ECO:0007669"/>
    <property type="project" value="InterPro"/>
</dbReference>
<dbReference type="GO" id="GO:0008808">
    <property type="term" value="F:cardiolipin synthase activity"/>
    <property type="evidence" value="ECO:0007669"/>
    <property type="project" value="InterPro"/>
</dbReference>
<dbReference type="OrthoDB" id="9762009at2"/>
<dbReference type="PANTHER" id="PTHR21248:SF23">
    <property type="entry name" value="CARDIOLIPIN SYNTHASE B"/>
    <property type="match status" value="1"/>
</dbReference>
<keyword evidence="6 9" id="KW-0472">Membrane</keyword>
<dbReference type="InterPro" id="IPR001736">
    <property type="entry name" value="PLipase_D/transphosphatidylase"/>
</dbReference>
<sequence length="431" mass="49074">MSPTDASDDDTPVHPGAWYVFSRPVFFGHNEVRLLRGGDELFPRLIEAIGHALHEVWLATYIFYDDSAAEAVALALAAAARRGVRVRVVVDGFGSHRSLPTLQRWLEPAGVHFTVFRPLERWWNWLQPGQMRRLHQKLCVVDGQRAFVGGINLIDDRNDIHHGRSERPRLDFAAEVHGPAAMPVEQTVRAIWTRAAFGQDWRQEVLNLVRSARPVRSARQYLRQLRILPPHPALPPGDEAPVQVAFVVRDNMRQRRAIERSLIDAIRLAERRVDLVTPYFYPGHSFRRALIKAARRGVRVRLLLQGKLDYRIAGLAARVLYDELLVEGIEIYEYMPAFLHAKMAMADEDWITVGSSNVDPLSLLLNLEANLVVRDEALTAAASREFELALTQSLHITVAPLRRGWAAMLGRGLVAWMAHWYLRLAGWNERY</sequence>
<dbReference type="HAMAP" id="MF_01917">
    <property type="entry name" value="Cardiolipin_synth_ClsB"/>
    <property type="match status" value="1"/>
</dbReference>
<feature type="active site" evidence="9">
    <location>
        <position position="142"/>
    </location>
</feature>
<feature type="active site" evidence="9">
    <location>
        <position position="135"/>
    </location>
</feature>
<keyword evidence="4" id="KW-0677">Repeat</keyword>
<keyword evidence="5 9" id="KW-0443">Lipid metabolism</keyword>
<evidence type="ECO:0000256" key="5">
    <source>
        <dbReference type="ARBA" id="ARBA00023098"/>
    </source>
</evidence>
<dbReference type="CDD" id="cd09159">
    <property type="entry name" value="PLDc_ybhO_like_2"/>
    <property type="match status" value="1"/>
</dbReference>
<keyword evidence="7 9" id="KW-0594">Phospholipid biosynthesis</keyword>
<feature type="domain" description="PLD phosphodiesterase" evidence="10">
    <location>
        <begin position="335"/>
        <end position="362"/>
    </location>
</feature>
<keyword evidence="3 9" id="KW-0808">Transferase</keyword>
<evidence type="ECO:0000313" key="12">
    <source>
        <dbReference type="Proteomes" id="UP000430120"/>
    </source>
</evidence>
<dbReference type="EMBL" id="VZPB01000061">
    <property type="protein sequence ID" value="KAB0575756.1"/>
    <property type="molecule type" value="Genomic_DNA"/>
</dbReference>
<dbReference type="RefSeq" id="WP_151125546.1">
    <property type="nucleotide sequence ID" value="NZ_CP088081.1"/>
</dbReference>
<dbReference type="PANTHER" id="PTHR21248">
    <property type="entry name" value="CARDIOLIPIN SYNTHASE"/>
    <property type="match status" value="1"/>
</dbReference>
<evidence type="ECO:0000256" key="2">
    <source>
        <dbReference type="ARBA" id="ARBA00022516"/>
    </source>
</evidence>
<keyword evidence="8 9" id="KW-1208">Phospholipid metabolism</keyword>